<feature type="compositionally biased region" description="Low complexity" evidence="1">
    <location>
        <begin position="48"/>
        <end position="67"/>
    </location>
</feature>
<name>A0ABQ9EZ22_TEGGR</name>
<accession>A0ABQ9EZ22</accession>
<evidence type="ECO:0000256" key="1">
    <source>
        <dbReference type="SAM" id="MobiDB-lite"/>
    </source>
</evidence>
<evidence type="ECO:0000313" key="2">
    <source>
        <dbReference type="EMBL" id="KAJ8310401.1"/>
    </source>
</evidence>
<comment type="caution">
    <text evidence="2">The sequence shown here is derived from an EMBL/GenBank/DDBJ whole genome shotgun (WGS) entry which is preliminary data.</text>
</comment>
<feature type="region of interest" description="Disordered" evidence="1">
    <location>
        <begin position="47"/>
        <end position="78"/>
    </location>
</feature>
<sequence>METYPSLCVVVQYLDKEVNFDNMLVLMHLSIIYGKEAGAPRKQTINKQPVPTQSVSNVSTTPVTSVSGGFTNSSGKDGTASGSFETRLMVWKKEYALKQVELHASNPEFTSTHVMLGAIKCLGDAATRQRHKEAEYYAKSLQT</sequence>
<proteinExistence type="predicted"/>
<dbReference type="EMBL" id="JARBDR010000640">
    <property type="protein sequence ID" value="KAJ8310401.1"/>
    <property type="molecule type" value="Genomic_DNA"/>
</dbReference>
<protein>
    <submittedName>
        <fullName evidence="2">Uncharacterized protein</fullName>
    </submittedName>
</protein>
<keyword evidence="3" id="KW-1185">Reference proteome</keyword>
<dbReference type="Proteomes" id="UP001217089">
    <property type="component" value="Unassembled WGS sequence"/>
</dbReference>
<evidence type="ECO:0000313" key="3">
    <source>
        <dbReference type="Proteomes" id="UP001217089"/>
    </source>
</evidence>
<feature type="compositionally biased region" description="Polar residues" evidence="1">
    <location>
        <begin position="68"/>
        <end position="78"/>
    </location>
</feature>
<reference evidence="2 3" key="1">
    <citation type="submission" date="2022-12" db="EMBL/GenBank/DDBJ databases">
        <title>Chromosome-level genome of Tegillarca granosa.</title>
        <authorList>
            <person name="Kim J."/>
        </authorList>
    </citation>
    <scope>NUCLEOTIDE SEQUENCE [LARGE SCALE GENOMIC DNA]</scope>
    <source>
        <strain evidence="2">Teg-2019</strain>
        <tissue evidence="2">Adductor muscle</tissue>
    </source>
</reference>
<organism evidence="2 3">
    <name type="scientific">Tegillarca granosa</name>
    <name type="common">Malaysian cockle</name>
    <name type="synonym">Anadara granosa</name>
    <dbReference type="NCBI Taxonomy" id="220873"/>
    <lineage>
        <taxon>Eukaryota</taxon>
        <taxon>Metazoa</taxon>
        <taxon>Spiralia</taxon>
        <taxon>Lophotrochozoa</taxon>
        <taxon>Mollusca</taxon>
        <taxon>Bivalvia</taxon>
        <taxon>Autobranchia</taxon>
        <taxon>Pteriomorphia</taxon>
        <taxon>Arcoida</taxon>
        <taxon>Arcoidea</taxon>
        <taxon>Arcidae</taxon>
        <taxon>Tegillarca</taxon>
    </lineage>
</organism>
<gene>
    <name evidence="2" type="ORF">KUTeg_012266</name>
</gene>